<organism evidence="2 3">
    <name type="scientific">[Clostridium] polysaccharolyticum</name>
    <dbReference type="NCBI Taxonomy" id="29364"/>
    <lineage>
        <taxon>Bacteria</taxon>
        <taxon>Bacillati</taxon>
        <taxon>Bacillota</taxon>
        <taxon>Clostridia</taxon>
        <taxon>Lachnospirales</taxon>
        <taxon>Lachnospiraceae</taxon>
    </lineage>
</organism>
<dbReference type="PANTHER" id="PTHR30298">
    <property type="entry name" value="H REPEAT-ASSOCIATED PREDICTED TRANSPOSASE"/>
    <property type="match status" value="1"/>
</dbReference>
<gene>
    <name evidence="2" type="ORF">SAMN04487772_12917</name>
</gene>
<dbReference type="Pfam" id="PF13808">
    <property type="entry name" value="DDE_Tnp_1_assoc"/>
    <property type="match status" value="1"/>
</dbReference>
<protein>
    <submittedName>
        <fullName evidence="2">DDE_Tnp_1-associated</fullName>
    </submittedName>
</protein>
<name>A0A1I0F9W4_9FIRM</name>
<reference evidence="2 3" key="1">
    <citation type="submission" date="2016-10" db="EMBL/GenBank/DDBJ databases">
        <authorList>
            <person name="de Groot N.N."/>
        </authorList>
    </citation>
    <scope>NUCLEOTIDE SEQUENCE [LARGE SCALE GENOMIC DNA]</scope>
    <source>
        <strain evidence="2 3">DSM 1801</strain>
    </source>
</reference>
<dbReference type="InterPro" id="IPR032806">
    <property type="entry name" value="YbfD_N"/>
</dbReference>
<evidence type="ECO:0000259" key="1">
    <source>
        <dbReference type="Pfam" id="PF13808"/>
    </source>
</evidence>
<dbReference type="PANTHER" id="PTHR30298:SF0">
    <property type="entry name" value="PROTEIN YBFL-RELATED"/>
    <property type="match status" value="1"/>
</dbReference>
<proteinExistence type="predicted"/>
<dbReference type="EMBL" id="FOHN01000029">
    <property type="protein sequence ID" value="SET54985.1"/>
    <property type="molecule type" value="Genomic_DNA"/>
</dbReference>
<evidence type="ECO:0000313" key="2">
    <source>
        <dbReference type="EMBL" id="SET54985.1"/>
    </source>
</evidence>
<dbReference type="RefSeq" id="WP_177180798.1">
    <property type="nucleotide sequence ID" value="NZ_FOHN01000029.1"/>
</dbReference>
<accession>A0A1I0F9W4</accession>
<sequence length="80" mass="9268">MMIGKTLLECLEGVEDPRADYNRRHNFLDIMAIAILSVISGSDTWDDMENWGRAKKEWLESFLKLPNGIPSHDTFNRIFP</sequence>
<keyword evidence="3" id="KW-1185">Reference proteome</keyword>
<evidence type="ECO:0000313" key="3">
    <source>
        <dbReference type="Proteomes" id="UP000199800"/>
    </source>
</evidence>
<feature type="domain" description="H repeat-associated protein N-terminal" evidence="1">
    <location>
        <begin position="8"/>
        <end position="79"/>
    </location>
</feature>
<dbReference type="InterPro" id="IPR051698">
    <property type="entry name" value="Transposase_11-like"/>
</dbReference>
<dbReference type="AlphaFoldDB" id="A0A1I0F9W4"/>
<dbReference type="Proteomes" id="UP000199800">
    <property type="component" value="Unassembled WGS sequence"/>
</dbReference>